<evidence type="ECO:0000313" key="9">
    <source>
        <dbReference type="EMBL" id="MRG90205.1"/>
    </source>
</evidence>
<gene>
    <name evidence="9" type="ORF">GIX76_09485</name>
</gene>
<dbReference type="GO" id="GO:0009007">
    <property type="term" value="F:site-specific DNA-methyltransferase (adenine-specific) activity"/>
    <property type="evidence" value="ECO:0007669"/>
    <property type="project" value="UniProtKB-EC"/>
</dbReference>
<protein>
    <recommendedName>
        <fullName evidence="2">site-specific DNA-methyltransferase (adenine-specific)</fullName>
        <ecNumber evidence="2">2.1.1.72</ecNumber>
    </recommendedName>
</protein>
<dbReference type="GO" id="GO:0006304">
    <property type="term" value="P:DNA modification"/>
    <property type="evidence" value="ECO:0007669"/>
    <property type="project" value="InterPro"/>
</dbReference>
<organism evidence="9 10">
    <name type="scientific">Limosilactobacillus reuteri</name>
    <name type="common">Lactobacillus reuteri</name>
    <dbReference type="NCBI Taxonomy" id="1598"/>
    <lineage>
        <taxon>Bacteria</taxon>
        <taxon>Bacillati</taxon>
        <taxon>Bacillota</taxon>
        <taxon>Bacilli</taxon>
        <taxon>Lactobacillales</taxon>
        <taxon>Lactobacillaceae</taxon>
        <taxon>Limosilactobacillus</taxon>
    </lineage>
</organism>
<dbReference type="GO" id="GO:0003676">
    <property type="term" value="F:nucleic acid binding"/>
    <property type="evidence" value="ECO:0007669"/>
    <property type="project" value="InterPro"/>
</dbReference>
<dbReference type="Pfam" id="PF22837">
    <property type="entry name" value="M_Eco57I_C"/>
    <property type="match status" value="1"/>
</dbReference>
<sequence length="530" mass="60343">MLNKETQTEQKLRGGYYTPSPIAQYLWKWVYKKGYSSLLEPAAGDGALLRPIKEKSVKIDAIEIFKSEANKIKNSHTISQQTNVYNTDFLAWYEEHSSNQYDMLLSNPPYIRYQYLSPQQRDIQSQILKKNGLRPNKLINSWVPFVVAGISMVKDGGRIGLVIPTDFLQVTYAKQLREFISKQLQSLVIITFSENLFPGTQQDFLLLLGEKGKGSLKFKHARIDNLNNLPAISTLSLEKPPSASSAKWTDLNLTYNERSYLQSIKANLISFNTVAKTQVGITTGANSFFSLTDNDVQKLHAKEFVKPLLGRSVSINSCFFNKQTLSLNSKLDQKIWLLDLNGYTLKQLPKELQNYIEDAENNEVNNAYKLRIRKVWYQIPNIWEPDAFLLRRIGNVPKLVLNETDGVSTDTFHRVNFADNINRSAVLISFYSSISLASLELAGRSYGGGALEILPGDLDSFYIPRIDYSSQINLDHELKNLDNLIRTNDIQKIASYADSVLINNFDFSFDYKQSQKILSHLQSIRTNKKS</sequence>
<dbReference type="Proteomes" id="UP000460207">
    <property type="component" value="Unassembled WGS sequence"/>
</dbReference>
<dbReference type="Gene3D" id="3.40.50.150">
    <property type="entry name" value="Vaccinia Virus protein VP39"/>
    <property type="match status" value="1"/>
</dbReference>
<dbReference type="PANTHER" id="PTHR33841:SF5">
    <property type="entry name" value="DNA METHYLASE (MODIFICATION METHYLASE) (METHYLTRANSFERASE)-RELATED"/>
    <property type="match status" value="1"/>
</dbReference>
<evidence type="ECO:0000256" key="6">
    <source>
        <dbReference type="ARBA" id="ARBA00047942"/>
    </source>
</evidence>
<evidence type="ECO:0000259" key="7">
    <source>
        <dbReference type="Pfam" id="PF07669"/>
    </source>
</evidence>
<keyword evidence="5" id="KW-0949">S-adenosyl-L-methionine</keyword>
<proteinExistence type="inferred from homology"/>
<evidence type="ECO:0000256" key="3">
    <source>
        <dbReference type="ARBA" id="ARBA00022603"/>
    </source>
</evidence>
<evidence type="ECO:0000256" key="2">
    <source>
        <dbReference type="ARBA" id="ARBA00011900"/>
    </source>
</evidence>
<keyword evidence="4" id="KW-0808">Transferase</keyword>
<dbReference type="PANTHER" id="PTHR33841">
    <property type="entry name" value="DNA METHYLTRANSFERASE YEEA-RELATED"/>
    <property type="match status" value="1"/>
</dbReference>
<dbReference type="GO" id="GO:0032259">
    <property type="term" value="P:methylation"/>
    <property type="evidence" value="ECO:0007669"/>
    <property type="project" value="UniProtKB-KW"/>
</dbReference>
<dbReference type="PRINTS" id="PR00507">
    <property type="entry name" value="N12N6MTFRASE"/>
</dbReference>
<feature type="domain" description="Type II methyltransferase M.TaqI-like" evidence="7">
    <location>
        <begin position="69"/>
        <end position="197"/>
    </location>
</feature>
<keyword evidence="3 9" id="KW-0489">Methyltransferase</keyword>
<feature type="domain" description="Type II methyltransferase M.Eco57I C-terminal" evidence="8">
    <location>
        <begin position="246"/>
        <end position="501"/>
    </location>
</feature>
<dbReference type="AlphaFoldDB" id="A0A7X2KHH9"/>
<dbReference type="InterPro" id="IPR050953">
    <property type="entry name" value="N4_N6_ade-DNA_methylase"/>
</dbReference>
<dbReference type="Pfam" id="PF07669">
    <property type="entry name" value="Eco57I"/>
    <property type="match status" value="1"/>
</dbReference>
<name>A0A7X2KHH9_LIMRT</name>
<dbReference type="EMBL" id="WJND01000024">
    <property type="protein sequence ID" value="MRG90205.1"/>
    <property type="molecule type" value="Genomic_DNA"/>
</dbReference>
<evidence type="ECO:0000313" key="10">
    <source>
        <dbReference type="Proteomes" id="UP000460207"/>
    </source>
</evidence>
<evidence type="ECO:0000259" key="8">
    <source>
        <dbReference type="Pfam" id="PF22837"/>
    </source>
</evidence>
<reference evidence="9 10" key="1">
    <citation type="submission" date="2019-11" db="EMBL/GenBank/DDBJ databases">
        <title>Draft genome sequence of 12 host-associated Lactobacillus reuteri rodent strains.</title>
        <authorList>
            <person name="Zhang S."/>
            <person name="Ozcam M."/>
            <person name="Van Pijkeren J.P."/>
        </authorList>
    </citation>
    <scope>NUCLEOTIDE SEQUENCE [LARGE SCALE GENOMIC DNA]</scope>
    <source>
        <strain evidence="9 10">N4I</strain>
    </source>
</reference>
<dbReference type="PROSITE" id="PS00092">
    <property type="entry name" value="N6_MTASE"/>
    <property type="match status" value="1"/>
</dbReference>
<evidence type="ECO:0000256" key="1">
    <source>
        <dbReference type="ARBA" id="ARBA00006594"/>
    </source>
</evidence>
<dbReference type="EC" id="2.1.1.72" evidence="2"/>
<dbReference type="InterPro" id="IPR002052">
    <property type="entry name" value="DNA_methylase_N6_adenine_CS"/>
</dbReference>
<dbReference type="RefSeq" id="WP_153704353.1">
    <property type="nucleotide sequence ID" value="NZ_WJND01000024.1"/>
</dbReference>
<dbReference type="InterPro" id="IPR029063">
    <property type="entry name" value="SAM-dependent_MTases_sf"/>
</dbReference>
<comment type="similarity">
    <text evidence="1">Belongs to the N(4)/N(6)-methyltransferase family.</text>
</comment>
<dbReference type="SUPFAM" id="SSF53335">
    <property type="entry name" value="S-adenosyl-L-methionine-dependent methyltransferases"/>
    <property type="match status" value="1"/>
</dbReference>
<dbReference type="InterPro" id="IPR054520">
    <property type="entry name" value="M_Eco57I_C"/>
</dbReference>
<comment type="caution">
    <text evidence="9">The sequence shown here is derived from an EMBL/GenBank/DDBJ whole genome shotgun (WGS) entry which is preliminary data.</text>
</comment>
<evidence type="ECO:0000256" key="4">
    <source>
        <dbReference type="ARBA" id="ARBA00022679"/>
    </source>
</evidence>
<dbReference type="InterPro" id="IPR011639">
    <property type="entry name" value="MethylTrfase_TaqI-like_dom"/>
</dbReference>
<accession>A0A7X2KHH9</accession>
<comment type="catalytic activity">
    <reaction evidence="6">
        <text>a 2'-deoxyadenosine in DNA + S-adenosyl-L-methionine = an N(6)-methyl-2'-deoxyadenosine in DNA + S-adenosyl-L-homocysteine + H(+)</text>
        <dbReference type="Rhea" id="RHEA:15197"/>
        <dbReference type="Rhea" id="RHEA-COMP:12418"/>
        <dbReference type="Rhea" id="RHEA-COMP:12419"/>
        <dbReference type="ChEBI" id="CHEBI:15378"/>
        <dbReference type="ChEBI" id="CHEBI:57856"/>
        <dbReference type="ChEBI" id="CHEBI:59789"/>
        <dbReference type="ChEBI" id="CHEBI:90615"/>
        <dbReference type="ChEBI" id="CHEBI:90616"/>
        <dbReference type="EC" id="2.1.1.72"/>
    </reaction>
</comment>
<evidence type="ECO:0000256" key="5">
    <source>
        <dbReference type="ARBA" id="ARBA00022691"/>
    </source>
</evidence>